<reference evidence="6 7" key="1">
    <citation type="submission" date="2022-10" db="EMBL/GenBank/DDBJ databases">
        <title>Xanthomonas sp. H13-6.</title>
        <authorList>
            <person name="Liu X."/>
            <person name="Deng Z."/>
            <person name="Jiang Y."/>
            <person name="Yu T."/>
            <person name="Ai J."/>
        </authorList>
    </citation>
    <scope>NUCLEOTIDE SEQUENCE [LARGE SCALE GENOMIC DNA]</scope>
    <source>
        <strain evidence="6 7">H13-6</strain>
    </source>
</reference>
<feature type="compositionally biased region" description="Basic and acidic residues" evidence="3">
    <location>
        <begin position="157"/>
        <end position="173"/>
    </location>
</feature>
<dbReference type="PROSITE" id="PS50222">
    <property type="entry name" value="EF_HAND_2"/>
    <property type="match status" value="2"/>
</dbReference>
<keyword evidence="1" id="KW-0479">Metal-binding</keyword>
<sequence>MSQRTPMILLAMLLATSAAGVATAATPSESRPGATRIDANGDGVIDRQEAAAHPRLAQRFDELDKNKDGKLSRDELPKRKHGAHRHAGGKDGPRHGHFMSALDTDKDGRISREEAKAQPKFAERFEQLDVNKDGFVDRADFEARASQRRDEWFAAADTDKDGKLSKAEFDAAKRPPMGLRAPKATPAGK</sequence>
<keyword evidence="7" id="KW-1185">Reference proteome</keyword>
<dbReference type="InterPro" id="IPR002048">
    <property type="entry name" value="EF_hand_dom"/>
</dbReference>
<dbReference type="Gene3D" id="1.10.238.10">
    <property type="entry name" value="EF-hand"/>
    <property type="match status" value="2"/>
</dbReference>
<dbReference type="InterPro" id="IPR018247">
    <property type="entry name" value="EF_Hand_1_Ca_BS"/>
</dbReference>
<dbReference type="SUPFAM" id="SSF47473">
    <property type="entry name" value="EF-hand"/>
    <property type="match status" value="1"/>
</dbReference>
<dbReference type="Pfam" id="PF13499">
    <property type="entry name" value="EF-hand_7"/>
    <property type="match status" value="2"/>
</dbReference>
<dbReference type="PROSITE" id="PS00018">
    <property type="entry name" value="EF_HAND_1"/>
    <property type="match status" value="3"/>
</dbReference>
<feature type="domain" description="EF-hand" evidence="5">
    <location>
        <begin position="51"/>
        <end position="86"/>
    </location>
</feature>
<evidence type="ECO:0000259" key="5">
    <source>
        <dbReference type="PROSITE" id="PS50222"/>
    </source>
</evidence>
<evidence type="ECO:0000256" key="3">
    <source>
        <dbReference type="SAM" id="MobiDB-lite"/>
    </source>
</evidence>
<dbReference type="InterPro" id="IPR011992">
    <property type="entry name" value="EF-hand-dom_pair"/>
</dbReference>
<evidence type="ECO:0000256" key="2">
    <source>
        <dbReference type="ARBA" id="ARBA00022737"/>
    </source>
</evidence>
<dbReference type="RefSeq" id="WP_265127437.1">
    <property type="nucleotide sequence ID" value="NZ_JAPCHY010000005.1"/>
</dbReference>
<dbReference type="Pfam" id="PF13202">
    <property type="entry name" value="EF-hand_5"/>
    <property type="match status" value="1"/>
</dbReference>
<name>A0ABT3JVI6_9XANT</name>
<evidence type="ECO:0000256" key="4">
    <source>
        <dbReference type="SAM" id="SignalP"/>
    </source>
</evidence>
<dbReference type="Proteomes" id="UP001209922">
    <property type="component" value="Unassembled WGS sequence"/>
</dbReference>
<feature type="region of interest" description="Disordered" evidence="3">
    <location>
        <begin position="157"/>
        <end position="189"/>
    </location>
</feature>
<keyword evidence="4" id="KW-0732">Signal</keyword>
<evidence type="ECO:0000313" key="7">
    <source>
        <dbReference type="Proteomes" id="UP001209922"/>
    </source>
</evidence>
<comment type="caution">
    <text evidence="6">The sequence shown here is derived from an EMBL/GenBank/DDBJ whole genome shotgun (WGS) entry which is preliminary data.</text>
</comment>
<evidence type="ECO:0000313" key="6">
    <source>
        <dbReference type="EMBL" id="MCW4472480.1"/>
    </source>
</evidence>
<feature type="signal peptide" evidence="4">
    <location>
        <begin position="1"/>
        <end position="24"/>
    </location>
</feature>
<dbReference type="PANTHER" id="PTHR10827">
    <property type="entry name" value="RETICULOCALBIN"/>
    <property type="match status" value="1"/>
</dbReference>
<feature type="domain" description="EF-hand" evidence="5">
    <location>
        <begin position="116"/>
        <end position="151"/>
    </location>
</feature>
<organism evidence="6 7">
    <name type="scientific">Xanthomonas chitinilytica</name>
    <dbReference type="NCBI Taxonomy" id="2989819"/>
    <lineage>
        <taxon>Bacteria</taxon>
        <taxon>Pseudomonadati</taxon>
        <taxon>Pseudomonadota</taxon>
        <taxon>Gammaproteobacteria</taxon>
        <taxon>Lysobacterales</taxon>
        <taxon>Lysobacteraceae</taxon>
        <taxon>Xanthomonas</taxon>
    </lineage>
</organism>
<dbReference type="EMBL" id="JAPCHY010000005">
    <property type="protein sequence ID" value="MCW4472480.1"/>
    <property type="molecule type" value="Genomic_DNA"/>
</dbReference>
<gene>
    <name evidence="6" type="ORF">OK345_08185</name>
</gene>
<evidence type="ECO:0000256" key="1">
    <source>
        <dbReference type="ARBA" id="ARBA00022723"/>
    </source>
</evidence>
<dbReference type="SMART" id="SM00054">
    <property type="entry name" value="EFh"/>
    <property type="match status" value="3"/>
</dbReference>
<proteinExistence type="predicted"/>
<feature type="compositionally biased region" description="Basic residues" evidence="3">
    <location>
        <begin position="78"/>
        <end position="87"/>
    </location>
</feature>
<accession>A0ABT3JVI6</accession>
<protein>
    <submittedName>
        <fullName evidence="6">EF-hand domain-containing protein</fullName>
    </submittedName>
</protein>
<feature type="chain" id="PRO_5046821607" evidence="4">
    <location>
        <begin position="25"/>
        <end position="189"/>
    </location>
</feature>
<feature type="compositionally biased region" description="Basic and acidic residues" evidence="3">
    <location>
        <begin position="44"/>
        <end position="77"/>
    </location>
</feature>
<feature type="region of interest" description="Disordered" evidence="3">
    <location>
        <begin position="24"/>
        <end position="109"/>
    </location>
</feature>
<keyword evidence="2" id="KW-0677">Repeat</keyword>
<dbReference type="PANTHER" id="PTHR10827:SF98">
    <property type="entry name" value="45 KDA CALCIUM-BINDING PROTEIN"/>
    <property type="match status" value="1"/>
</dbReference>